<evidence type="ECO:0000313" key="8">
    <source>
        <dbReference type="Proteomes" id="UP001152795"/>
    </source>
</evidence>
<keyword evidence="4" id="KW-0418">Kinase</keyword>
<evidence type="ECO:0000256" key="1">
    <source>
        <dbReference type="ARBA" id="ARBA00022527"/>
    </source>
</evidence>
<evidence type="ECO:0000256" key="3">
    <source>
        <dbReference type="ARBA" id="ARBA00022741"/>
    </source>
</evidence>
<comment type="caution">
    <text evidence="7">The sequence shown here is derived from an EMBL/GenBank/DDBJ whole genome shotgun (WGS) entry which is preliminary data.</text>
</comment>
<dbReference type="GO" id="GO:0031037">
    <property type="term" value="P:myosin II filament disassembly"/>
    <property type="evidence" value="ECO:0007669"/>
    <property type="project" value="TreeGrafter"/>
</dbReference>
<evidence type="ECO:0000313" key="7">
    <source>
        <dbReference type="EMBL" id="CAB3997637.1"/>
    </source>
</evidence>
<feature type="compositionally biased region" description="Acidic residues" evidence="6">
    <location>
        <begin position="128"/>
        <end position="141"/>
    </location>
</feature>
<dbReference type="InterPro" id="IPR051852">
    <property type="entry name" value="Alpha-type_PK"/>
</dbReference>
<keyword evidence="3" id="KW-0547">Nucleotide-binding</keyword>
<dbReference type="Proteomes" id="UP001152795">
    <property type="component" value="Unassembled WGS sequence"/>
</dbReference>
<dbReference type="AlphaFoldDB" id="A0A7D9E0D6"/>
<dbReference type="Gene3D" id="3.20.200.10">
    <property type="entry name" value="MHCK/EF2 kinase"/>
    <property type="match status" value="1"/>
</dbReference>
<feature type="region of interest" description="Disordered" evidence="6">
    <location>
        <begin position="16"/>
        <end position="37"/>
    </location>
</feature>
<name>A0A7D9E0D6_PARCT</name>
<evidence type="ECO:0000256" key="5">
    <source>
        <dbReference type="ARBA" id="ARBA00022840"/>
    </source>
</evidence>
<evidence type="ECO:0000256" key="4">
    <source>
        <dbReference type="ARBA" id="ARBA00022777"/>
    </source>
</evidence>
<dbReference type="OrthoDB" id="301415at2759"/>
<dbReference type="PANTHER" id="PTHR45992">
    <property type="entry name" value="EUKARYOTIC ELONGATION FACTOR 2 KINASE-RELATED"/>
    <property type="match status" value="1"/>
</dbReference>
<sequence length="429" mass="49013">MPPKRKAVWDDLAQRMSAKRTTKAGQKASDKTPNAPSEIIVQKLSSEPDNKQTYKPIQPREFVSFEYKELTLLNLKKACASHFNLPYATCDVLVSNKGPSCTNINQIPYRKDKVYLLRFALLQDHDEDDAGDDAGDDDDELNTEHQQRIRKHNLSAPVQSVKPSVEITYPDSISVEELLRAGRLVRPKARKLISFEVEKFNMETRQWEPGMNITAMVDDEKFSSGGFRDAFLAVEKGSSKKKWVVKKYNLNALKIISDTLKTSVENHTRKQVQMNSVAHVIARKFSSKVPEEFGRCFTYNNIYYTQLHGRPATIEDFVEGKFVKHINNNGNCVDLGPDCEIEIKTIQEKAQALVHFSYITTDNKMLLVDIQGSRYHLYDPEIATKDLYDAEDEEVEIYFCCGNLASVAIDTFMKNHVCNKYCEMLDLKQ</sequence>
<feature type="region of interest" description="Disordered" evidence="6">
    <location>
        <begin position="128"/>
        <end position="155"/>
    </location>
</feature>
<accession>A0A7D9E0D6</accession>
<dbReference type="GO" id="GO:0005524">
    <property type="term" value="F:ATP binding"/>
    <property type="evidence" value="ECO:0007669"/>
    <property type="project" value="UniProtKB-KW"/>
</dbReference>
<keyword evidence="7" id="KW-0675">Receptor</keyword>
<dbReference type="Pfam" id="PF02816">
    <property type="entry name" value="Alpha_kinase"/>
    <property type="match status" value="1"/>
</dbReference>
<keyword evidence="8" id="KW-1185">Reference proteome</keyword>
<dbReference type="CDD" id="cd04515">
    <property type="entry name" value="Alpha_kinase"/>
    <property type="match status" value="1"/>
</dbReference>
<dbReference type="SMART" id="SM00811">
    <property type="entry name" value="Alpha_kinase"/>
    <property type="match status" value="1"/>
</dbReference>
<dbReference type="InterPro" id="IPR011009">
    <property type="entry name" value="Kinase-like_dom_sf"/>
</dbReference>
<evidence type="ECO:0000256" key="6">
    <source>
        <dbReference type="SAM" id="MobiDB-lite"/>
    </source>
</evidence>
<keyword evidence="2" id="KW-0808">Transferase</keyword>
<reference evidence="7" key="1">
    <citation type="submission" date="2020-04" db="EMBL/GenBank/DDBJ databases">
        <authorList>
            <person name="Alioto T."/>
            <person name="Alioto T."/>
            <person name="Gomez Garrido J."/>
        </authorList>
    </citation>
    <scope>NUCLEOTIDE SEQUENCE</scope>
    <source>
        <strain evidence="7">A484AB</strain>
    </source>
</reference>
<protein>
    <submittedName>
        <fullName evidence="7">Transient receptor potential cation channel subfamily M member 6-like</fullName>
    </submittedName>
</protein>
<keyword evidence="1" id="KW-0723">Serine/threonine-protein kinase</keyword>
<dbReference type="Gene3D" id="3.30.200.20">
    <property type="entry name" value="Phosphorylase Kinase, domain 1"/>
    <property type="match status" value="1"/>
</dbReference>
<organism evidence="7 8">
    <name type="scientific">Paramuricea clavata</name>
    <name type="common">Red gorgonian</name>
    <name type="synonym">Violescent sea-whip</name>
    <dbReference type="NCBI Taxonomy" id="317549"/>
    <lineage>
        <taxon>Eukaryota</taxon>
        <taxon>Metazoa</taxon>
        <taxon>Cnidaria</taxon>
        <taxon>Anthozoa</taxon>
        <taxon>Octocorallia</taxon>
        <taxon>Malacalcyonacea</taxon>
        <taxon>Plexauridae</taxon>
        <taxon>Paramuricea</taxon>
    </lineage>
</organism>
<dbReference type="GO" id="GO:0004674">
    <property type="term" value="F:protein serine/threonine kinase activity"/>
    <property type="evidence" value="ECO:0007669"/>
    <property type="project" value="UniProtKB-KW"/>
</dbReference>
<dbReference type="InterPro" id="IPR004166">
    <property type="entry name" value="a-kinase_dom"/>
</dbReference>
<evidence type="ECO:0000256" key="2">
    <source>
        <dbReference type="ARBA" id="ARBA00022679"/>
    </source>
</evidence>
<dbReference type="PANTHER" id="PTHR45992:SF2">
    <property type="entry name" value="EUKARYOTIC ELONGATION FACTOR 2 KINASE"/>
    <property type="match status" value="1"/>
</dbReference>
<keyword evidence="5" id="KW-0067">ATP-binding</keyword>
<proteinExistence type="predicted"/>
<gene>
    <name evidence="7" type="ORF">PACLA_8A051479</name>
</gene>
<dbReference type="EMBL" id="CACRXK020003151">
    <property type="protein sequence ID" value="CAB3997637.1"/>
    <property type="molecule type" value="Genomic_DNA"/>
</dbReference>
<dbReference type="SUPFAM" id="SSF56112">
    <property type="entry name" value="Protein kinase-like (PK-like)"/>
    <property type="match status" value="1"/>
</dbReference>
<dbReference type="PROSITE" id="PS51158">
    <property type="entry name" value="ALPHA_KINASE"/>
    <property type="match status" value="1"/>
</dbReference>
<dbReference type="GO" id="GO:1903013">
    <property type="term" value="P:response to differentiation-inducing factor 1"/>
    <property type="evidence" value="ECO:0007669"/>
    <property type="project" value="TreeGrafter"/>
</dbReference>